<dbReference type="AlphaFoldDB" id="A0A1G8FT73"/>
<protein>
    <submittedName>
        <fullName evidence="5">Golgi phosphoprotein 3 (GPP34)</fullName>
    </submittedName>
</protein>
<dbReference type="GO" id="GO:0012505">
    <property type="term" value="C:endomembrane system"/>
    <property type="evidence" value="ECO:0007669"/>
    <property type="project" value="UniProtKB-ARBA"/>
</dbReference>
<evidence type="ECO:0000256" key="2">
    <source>
        <dbReference type="ARBA" id="ARBA00023034"/>
    </source>
</evidence>
<dbReference type="STRING" id="504805.SAMN05421505_12476"/>
<evidence type="ECO:0000256" key="4">
    <source>
        <dbReference type="ARBA" id="ARBA00023136"/>
    </source>
</evidence>
<evidence type="ECO:0000256" key="3">
    <source>
        <dbReference type="ARBA" id="ARBA00023121"/>
    </source>
</evidence>
<name>A0A1G8FT73_9ACTN</name>
<reference evidence="5 6" key="1">
    <citation type="submission" date="2016-10" db="EMBL/GenBank/DDBJ databases">
        <authorList>
            <person name="de Groot N.N."/>
        </authorList>
    </citation>
    <scope>NUCLEOTIDE SEQUENCE [LARGE SCALE GENOMIC DNA]</scope>
    <source>
        <strain evidence="5 6">CPCC 201354</strain>
    </source>
</reference>
<dbReference type="EMBL" id="FNCN01000024">
    <property type="protein sequence ID" value="SDH85311.1"/>
    <property type="molecule type" value="Genomic_DNA"/>
</dbReference>
<keyword evidence="4" id="KW-0472">Membrane</keyword>
<dbReference type="Gene3D" id="1.10.3630.10">
    <property type="entry name" value="yeast vps74-n-term truncation variant domain like"/>
    <property type="match status" value="1"/>
</dbReference>
<evidence type="ECO:0000313" key="6">
    <source>
        <dbReference type="Proteomes" id="UP000198923"/>
    </source>
</evidence>
<evidence type="ECO:0000256" key="1">
    <source>
        <dbReference type="ARBA" id="ARBA00004255"/>
    </source>
</evidence>
<gene>
    <name evidence="5" type="ORF">SAMN05421505_12476</name>
</gene>
<dbReference type="PANTHER" id="PTHR12704:SF2">
    <property type="entry name" value="GOLGI PHOSPHOPROTEIN 3 HOMOLOG SAURON"/>
    <property type="match status" value="1"/>
</dbReference>
<dbReference type="PANTHER" id="PTHR12704">
    <property type="entry name" value="TRANS-GOLGI PROTEIN GMX33"/>
    <property type="match status" value="1"/>
</dbReference>
<sequence>MNVMIAEELLLLAYSEEEGKPLVSGTQVDTALGGAVLAELAILGRVSLEGKKVVLQDSTPVGDDELDSALTKIAESRTERKPDWWVYKFYTSKLRQRLLTRLAERGVLSEERVKVLGFIPLNRYPERDPSIEQAVRARVTDVLGGAEPDERVAVLLSLLKACRLDRKAFPDADKQRIKEITEGEWAGAAVKKTIDSINAVVIVTVTTGVIVGTAGGGS</sequence>
<dbReference type="GO" id="GO:0005829">
    <property type="term" value="C:cytosol"/>
    <property type="evidence" value="ECO:0007669"/>
    <property type="project" value="TreeGrafter"/>
</dbReference>
<dbReference type="OrthoDB" id="4962633at2"/>
<proteinExistence type="predicted"/>
<dbReference type="GO" id="GO:0043001">
    <property type="term" value="P:Golgi to plasma membrane protein transport"/>
    <property type="evidence" value="ECO:0007669"/>
    <property type="project" value="TreeGrafter"/>
</dbReference>
<dbReference type="GO" id="GO:0048194">
    <property type="term" value="P:Golgi vesicle budding"/>
    <property type="evidence" value="ECO:0007669"/>
    <property type="project" value="TreeGrafter"/>
</dbReference>
<dbReference type="Pfam" id="PF05719">
    <property type="entry name" value="GPP34"/>
    <property type="match status" value="1"/>
</dbReference>
<keyword evidence="6" id="KW-1185">Reference proteome</keyword>
<dbReference type="GO" id="GO:0070273">
    <property type="term" value="F:phosphatidylinositol-4-phosphate binding"/>
    <property type="evidence" value="ECO:0007669"/>
    <property type="project" value="InterPro"/>
</dbReference>
<comment type="subcellular location">
    <subcellularLocation>
        <location evidence="1">Golgi apparatus membrane</location>
        <topology evidence="1">Peripheral membrane protein</topology>
        <orientation evidence="1">Cytoplasmic side</orientation>
    </subcellularLocation>
</comment>
<accession>A0A1G8FT73</accession>
<evidence type="ECO:0000313" key="5">
    <source>
        <dbReference type="EMBL" id="SDH85311.1"/>
    </source>
</evidence>
<dbReference type="Proteomes" id="UP000198923">
    <property type="component" value="Unassembled WGS sequence"/>
</dbReference>
<dbReference type="InterPro" id="IPR008628">
    <property type="entry name" value="GPP34-like"/>
</dbReference>
<organism evidence="5 6">
    <name type="scientific">Sinosporangium album</name>
    <dbReference type="NCBI Taxonomy" id="504805"/>
    <lineage>
        <taxon>Bacteria</taxon>
        <taxon>Bacillati</taxon>
        <taxon>Actinomycetota</taxon>
        <taxon>Actinomycetes</taxon>
        <taxon>Streptosporangiales</taxon>
        <taxon>Streptosporangiaceae</taxon>
        <taxon>Sinosporangium</taxon>
    </lineage>
</organism>
<dbReference type="InterPro" id="IPR038261">
    <property type="entry name" value="GPP34-like_sf"/>
</dbReference>
<keyword evidence="3" id="KW-0446">Lipid-binding</keyword>
<dbReference type="GO" id="GO:0006890">
    <property type="term" value="P:retrograde vesicle-mediated transport, Golgi to endoplasmic reticulum"/>
    <property type="evidence" value="ECO:0007669"/>
    <property type="project" value="TreeGrafter"/>
</dbReference>
<keyword evidence="2" id="KW-0333">Golgi apparatus</keyword>
<dbReference type="GO" id="GO:0007030">
    <property type="term" value="P:Golgi organization"/>
    <property type="evidence" value="ECO:0007669"/>
    <property type="project" value="TreeGrafter"/>
</dbReference>